<organism evidence="2 3">
    <name type="scientific">Nocardioides scoriae</name>
    <dbReference type="NCBI Taxonomy" id="642780"/>
    <lineage>
        <taxon>Bacteria</taxon>
        <taxon>Bacillati</taxon>
        <taxon>Actinomycetota</taxon>
        <taxon>Actinomycetes</taxon>
        <taxon>Propionibacteriales</taxon>
        <taxon>Nocardioidaceae</taxon>
        <taxon>Nocardioides</taxon>
    </lineage>
</organism>
<dbReference type="Proteomes" id="UP000198859">
    <property type="component" value="Chromosome I"/>
</dbReference>
<keyword evidence="3" id="KW-1185">Reference proteome</keyword>
<name>A0A1H1VZ33_9ACTN</name>
<dbReference type="InterPro" id="IPR012312">
    <property type="entry name" value="Hemerythrin-like"/>
</dbReference>
<gene>
    <name evidence="2" type="ORF">SAMN04488570_2987</name>
</gene>
<sequence>MTSALPEITRPESGDVVELILDDHRTFEALLRELRNDQNDRDLLRGRLAELLVAHGEAEESDVYPQLRRTDAIDEHEAEHGEEEHREIYEALLRLLEATDLYTKEAGHDLHELSETLLHHLDEEERDILNPARSDVAEADRARLGAAWAARRNELLARGCGSLEQVRALLDA</sequence>
<protein>
    <submittedName>
        <fullName evidence="2">Hemerythrin HHE cation binding domain-containing protein</fullName>
    </submittedName>
</protein>
<dbReference type="Pfam" id="PF01814">
    <property type="entry name" value="Hemerythrin"/>
    <property type="match status" value="1"/>
</dbReference>
<evidence type="ECO:0000313" key="3">
    <source>
        <dbReference type="Proteomes" id="UP000198859"/>
    </source>
</evidence>
<dbReference type="OrthoDB" id="5183396at2"/>
<dbReference type="PANTHER" id="PTHR35585:SF1">
    <property type="entry name" value="HHE DOMAIN PROTEIN (AFU_ORTHOLOGUE AFUA_4G00730)"/>
    <property type="match status" value="1"/>
</dbReference>
<evidence type="ECO:0000259" key="1">
    <source>
        <dbReference type="Pfam" id="PF01814"/>
    </source>
</evidence>
<dbReference type="STRING" id="642780.SAMN04488570_2987"/>
<dbReference type="EMBL" id="LT629757">
    <property type="protein sequence ID" value="SDS90127.1"/>
    <property type="molecule type" value="Genomic_DNA"/>
</dbReference>
<accession>A0A1H1VZ33</accession>
<dbReference type="Gene3D" id="1.20.120.520">
    <property type="entry name" value="nmb1532 protein domain like"/>
    <property type="match status" value="1"/>
</dbReference>
<proteinExistence type="predicted"/>
<dbReference type="PANTHER" id="PTHR35585">
    <property type="entry name" value="HHE DOMAIN PROTEIN (AFU_ORTHOLOGUE AFUA_4G00730)"/>
    <property type="match status" value="1"/>
</dbReference>
<reference evidence="3" key="1">
    <citation type="submission" date="2016-10" db="EMBL/GenBank/DDBJ databases">
        <authorList>
            <person name="Varghese N."/>
            <person name="Submissions S."/>
        </authorList>
    </citation>
    <scope>NUCLEOTIDE SEQUENCE [LARGE SCALE GENOMIC DNA]</scope>
    <source>
        <strain evidence="3">DSM 22127</strain>
    </source>
</reference>
<evidence type="ECO:0000313" key="2">
    <source>
        <dbReference type="EMBL" id="SDS90127.1"/>
    </source>
</evidence>
<feature type="domain" description="Hemerythrin-like" evidence="1">
    <location>
        <begin position="16"/>
        <end position="129"/>
    </location>
</feature>
<dbReference type="RefSeq" id="WP_091733989.1">
    <property type="nucleotide sequence ID" value="NZ_LT629757.1"/>
</dbReference>
<dbReference type="AlphaFoldDB" id="A0A1H1VZ33"/>